<evidence type="ECO:0000256" key="1">
    <source>
        <dbReference type="SAM" id="MobiDB-lite"/>
    </source>
</evidence>
<keyword evidence="2" id="KW-1185">Reference proteome</keyword>
<evidence type="ECO:0000313" key="3">
    <source>
        <dbReference type="RefSeq" id="XP_028273851.1"/>
    </source>
</evidence>
<feature type="compositionally biased region" description="Basic and acidic residues" evidence="1">
    <location>
        <begin position="518"/>
        <end position="527"/>
    </location>
</feature>
<dbReference type="OrthoDB" id="8963587at2759"/>
<dbReference type="InParanoid" id="A0A6P7JCX5"/>
<feature type="region of interest" description="Disordered" evidence="1">
    <location>
        <begin position="434"/>
        <end position="457"/>
    </location>
</feature>
<protein>
    <submittedName>
        <fullName evidence="3">Uncharacterized protein LOC114443750</fullName>
    </submittedName>
</protein>
<feature type="region of interest" description="Disordered" evidence="1">
    <location>
        <begin position="886"/>
        <end position="905"/>
    </location>
</feature>
<organism evidence="2 3">
    <name type="scientific">Parambassis ranga</name>
    <name type="common">Indian glassy fish</name>
    <dbReference type="NCBI Taxonomy" id="210632"/>
    <lineage>
        <taxon>Eukaryota</taxon>
        <taxon>Metazoa</taxon>
        <taxon>Chordata</taxon>
        <taxon>Craniata</taxon>
        <taxon>Vertebrata</taxon>
        <taxon>Euteleostomi</taxon>
        <taxon>Actinopterygii</taxon>
        <taxon>Neopterygii</taxon>
        <taxon>Teleostei</taxon>
        <taxon>Neoteleostei</taxon>
        <taxon>Acanthomorphata</taxon>
        <taxon>Ovalentaria</taxon>
        <taxon>Ambassidae</taxon>
        <taxon>Parambassis</taxon>
    </lineage>
</organism>
<gene>
    <name evidence="3" type="primary">LOC114443750</name>
</gene>
<reference evidence="3" key="1">
    <citation type="submission" date="2025-08" db="UniProtKB">
        <authorList>
            <consortium name="RefSeq"/>
        </authorList>
    </citation>
    <scope>IDENTIFICATION</scope>
</reference>
<accession>A0A6P7JCX5</accession>
<dbReference type="GeneID" id="114443750"/>
<sequence length="962" mass="113163">MSSEKNPEVVGCDASIMKNVWEIREREYALKIQLELERLEKSALPSINKDWAGRLAAKLGGYKRVERKAKPPETPTDNTTWKSKQPPAPRPPRVGGSGQFGRPVGQSRGLPTPARTDKEKPVQDKNLIKQQLLMYISQTQPSAMVWGKSWKYNKSLPPLAEAPTDWGRCWMFATQQPCSEAGQPWSNEPNMIDHHNLHLWRKPDYREVESQELDLVLPNNEWEVSWKKSENQNKDNKGENGFHPGFFTMLVESQHHNEVRCSSEWSEGWRATKPANQQGHFTDSNDSSMSQSVTNNQSMDNEMSSKWEESWRFVNHHSGNTFEVTQPKKSLSPEWACSWKAATMVLSNREDTDPSLQEDHMNTYGDRSQHKQSSFQNMPVSREEKFRQLYMQLCSEFKGLSEWNKSWQMTKNNSKPSAEIEKVLKAPLPKIETSSEAQEVEKIPKMQNSTPEKADPRYEKLKHDIIYRPKREFPQSKLFLLKHLEKTMPLSEWRDSWKMIKHRMRMEKRQMRPNPLKPFRESDKDLKPNVSEWKDSWKFTCKPLHQEPDQWQQDWAIIAQTRENGARVQNHVAPFPKNGPTAEQSWGESWRFSRKKHRSEAGVGKTQMSQGNLGVVSQDNEFSWAQRRHYRRTTDWQAAWMVSETQFHHDKPSLIQWWESWKWSVYHTQPWTEQMQRENWVMQRENWVNELMELRPMKEKFSLQRANAKMSRSFDHHMFRERYPEKEWSSSWRAGSLLKHQSNQHGSSGATGQSFKNTIQHQLANEYGSRWGRSFRLANPMPKMDQPWVESYANPCFYSGMWSKRERKQNTAITNFGNPATLKLWGNSHHFLQQAFTQSNKGKSRESTDPRVIMTKHQTPKRMQHLHSNTEKDKQFEKKWAGCHLLGKTQPRPKKGPGSAKKLKPEDNADAMFFEEWAESWRFLVGPSTLKRQRYFKKLIGWDESWKFLIPLYQFQNTQKAK</sequence>
<dbReference type="Proteomes" id="UP000515145">
    <property type="component" value="Chromosome 12"/>
</dbReference>
<dbReference type="RefSeq" id="XP_028273851.1">
    <property type="nucleotide sequence ID" value="XM_028418050.1"/>
</dbReference>
<name>A0A6P7JCX5_9TELE</name>
<evidence type="ECO:0000313" key="2">
    <source>
        <dbReference type="Proteomes" id="UP000515145"/>
    </source>
</evidence>
<feature type="region of interest" description="Disordered" evidence="1">
    <location>
        <begin position="274"/>
        <end position="297"/>
    </location>
</feature>
<feature type="region of interest" description="Disordered" evidence="1">
    <location>
        <begin position="508"/>
        <end position="527"/>
    </location>
</feature>
<dbReference type="AlphaFoldDB" id="A0A6P7JCX5"/>
<feature type="region of interest" description="Disordered" evidence="1">
    <location>
        <begin position="62"/>
        <end position="123"/>
    </location>
</feature>
<proteinExistence type="predicted"/>